<dbReference type="GO" id="GO:0003700">
    <property type="term" value="F:DNA-binding transcription factor activity"/>
    <property type="evidence" value="ECO:0007669"/>
    <property type="project" value="InterPro"/>
</dbReference>
<dbReference type="InterPro" id="IPR036388">
    <property type="entry name" value="WH-like_DNA-bd_sf"/>
</dbReference>
<evidence type="ECO:0000313" key="4">
    <source>
        <dbReference type="EMBL" id="SFJ52382.1"/>
    </source>
</evidence>
<dbReference type="EMBL" id="FOSB01000002">
    <property type="protein sequence ID" value="SFJ52382.1"/>
    <property type="molecule type" value="Genomic_DNA"/>
</dbReference>
<dbReference type="InterPro" id="IPR050313">
    <property type="entry name" value="Carb_Metab_HTH_regulators"/>
</dbReference>
<protein>
    <submittedName>
        <fullName evidence="4">Transcriptional regulator, DeoR family</fullName>
    </submittedName>
</protein>
<reference evidence="5" key="1">
    <citation type="submission" date="2016-10" db="EMBL/GenBank/DDBJ databases">
        <authorList>
            <person name="Varghese N."/>
            <person name="Submissions S."/>
        </authorList>
    </citation>
    <scope>NUCLEOTIDE SEQUENCE [LARGE SCALE GENOMIC DNA]</scope>
    <source>
        <strain evidence="5">CGMCC 1.3704</strain>
    </source>
</reference>
<dbReference type="AlphaFoldDB" id="A0A1I3S2T3"/>
<gene>
    <name evidence="4" type="ORF">SAMN04487936_102490</name>
</gene>
<name>A0A1I3S2T3_HALDA</name>
<dbReference type="SMART" id="SM00420">
    <property type="entry name" value="HTH_DEOR"/>
    <property type="match status" value="1"/>
</dbReference>
<dbReference type="SUPFAM" id="SSF46785">
    <property type="entry name" value="Winged helix' DNA-binding domain"/>
    <property type="match status" value="1"/>
</dbReference>
<keyword evidence="2" id="KW-0804">Transcription</keyword>
<evidence type="ECO:0000256" key="2">
    <source>
        <dbReference type="ARBA" id="ARBA00023163"/>
    </source>
</evidence>
<dbReference type="InterPro" id="IPR037171">
    <property type="entry name" value="NagB/RpiA_transferase-like"/>
</dbReference>
<dbReference type="Pfam" id="PF00455">
    <property type="entry name" value="DeoRC"/>
    <property type="match status" value="1"/>
</dbReference>
<keyword evidence="5" id="KW-1185">Reference proteome</keyword>
<dbReference type="PANTHER" id="PTHR30363">
    <property type="entry name" value="HTH-TYPE TRANSCRIPTIONAL REGULATOR SRLR-RELATED"/>
    <property type="match status" value="1"/>
</dbReference>
<dbReference type="Proteomes" id="UP000183557">
    <property type="component" value="Unassembled WGS sequence"/>
</dbReference>
<accession>A0A1I3S2T3</accession>
<dbReference type="SUPFAM" id="SSF100950">
    <property type="entry name" value="NagB/RpiA/CoA transferase-like"/>
    <property type="match status" value="1"/>
</dbReference>
<feature type="domain" description="HTH deoR-type" evidence="3">
    <location>
        <begin position="6"/>
        <end position="61"/>
    </location>
</feature>
<dbReference type="InterPro" id="IPR001034">
    <property type="entry name" value="DeoR_HTH"/>
</dbReference>
<dbReference type="PROSITE" id="PS51000">
    <property type="entry name" value="HTH_DEOR_2"/>
    <property type="match status" value="1"/>
</dbReference>
<proteinExistence type="predicted"/>
<evidence type="ECO:0000313" key="5">
    <source>
        <dbReference type="Proteomes" id="UP000183557"/>
    </source>
</evidence>
<dbReference type="PANTHER" id="PTHR30363:SF44">
    <property type="entry name" value="AGA OPERON TRANSCRIPTIONAL REPRESSOR-RELATED"/>
    <property type="match status" value="1"/>
</dbReference>
<dbReference type="SMART" id="SM01134">
    <property type="entry name" value="DeoRC"/>
    <property type="match status" value="1"/>
</dbReference>
<sequence>MGKMFATERRNLIVSHLQQEKRLTVKHLANKLNVSEATLRTDLNLLEEEGLLTRTHGGAVLNENEPPKNNFSDRAMRNIDYKKSITRKAVELISRKDCILLDASTTSLELARIIKEKETKLTVVTNGISTALELKENPSINVILIGGIARMGSMGLEGLLGKNVLDEINIEMMFTSASGFTLEDGLSDFNVYEVELKKVMVQKAKKVIALLDHTKIGTSSIAPFASIDEIDKIITDEDIPNEILQLLKDSNIDIIN</sequence>
<dbReference type="Pfam" id="PF08220">
    <property type="entry name" value="HTH_DeoR"/>
    <property type="match status" value="1"/>
</dbReference>
<evidence type="ECO:0000256" key="1">
    <source>
        <dbReference type="ARBA" id="ARBA00023015"/>
    </source>
</evidence>
<evidence type="ECO:0000259" key="3">
    <source>
        <dbReference type="PROSITE" id="PS51000"/>
    </source>
</evidence>
<dbReference type="Gene3D" id="3.40.50.1360">
    <property type="match status" value="1"/>
</dbReference>
<dbReference type="InterPro" id="IPR014036">
    <property type="entry name" value="DeoR-like_C"/>
</dbReference>
<keyword evidence="1" id="KW-0805">Transcription regulation</keyword>
<dbReference type="InterPro" id="IPR036390">
    <property type="entry name" value="WH_DNA-bd_sf"/>
</dbReference>
<dbReference type="PRINTS" id="PR00037">
    <property type="entry name" value="HTHLACR"/>
</dbReference>
<dbReference type="Gene3D" id="1.10.10.10">
    <property type="entry name" value="Winged helix-like DNA-binding domain superfamily/Winged helix DNA-binding domain"/>
    <property type="match status" value="1"/>
</dbReference>
<organism evidence="4 5">
    <name type="scientific">Halobacillus dabanensis</name>
    <dbReference type="NCBI Taxonomy" id="240302"/>
    <lineage>
        <taxon>Bacteria</taxon>
        <taxon>Bacillati</taxon>
        <taxon>Bacillota</taxon>
        <taxon>Bacilli</taxon>
        <taxon>Bacillales</taxon>
        <taxon>Bacillaceae</taxon>
        <taxon>Halobacillus</taxon>
    </lineage>
</organism>